<organism evidence="3 4">
    <name type="scientific">Oharaeibacter diazotrophicus</name>
    <dbReference type="NCBI Taxonomy" id="1920512"/>
    <lineage>
        <taxon>Bacteria</taxon>
        <taxon>Pseudomonadati</taxon>
        <taxon>Pseudomonadota</taxon>
        <taxon>Alphaproteobacteria</taxon>
        <taxon>Hyphomicrobiales</taxon>
        <taxon>Pleomorphomonadaceae</taxon>
        <taxon>Oharaeibacter</taxon>
    </lineage>
</organism>
<proteinExistence type="predicted"/>
<reference evidence="3 4" key="1">
    <citation type="submission" date="2019-03" db="EMBL/GenBank/DDBJ databases">
        <title>Genomic Encyclopedia of Type Strains, Phase IV (KMG-IV): sequencing the most valuable type-strain genomes for metagenomic binning, comparative biology and taxonomic classification.</title>
        <authorList>
            <person name="Goeker M."/>
        </authorList>
    </citation>
    <scope>NUCLEOTIDE SEQUENCE [LARGE SCALE GENOMIC DNA]</scope>
    <source>
        <strain evidence="3 4">DSM 102969</strain>
    </source>
</reference>
<sequence length="224" mass="25677">MTTTREEGGPLPPDTKLTRTKQRWAEERRFVDPAKPRSAADRLPPGQHLVRDWPVLDLGLQPDVPTTTWRLDVDGLVEAPASLDWDGFAALPQSDFVTDIHCVTTWSRYDNRWSGVAVRDLMDAVMPRAEASHVVLTSFDGYTTNLPITDFAAPDAILATRWEGRPLTREHGGPMRLVVPHLYFWKSAKWLRRITFVPADKLGFWEERGYHRRGDPWAEERYSD</sequence>
<feature type="compositionally biased region" description="Basic and acidic residues" evidence="1">
    <location>
        <begin position="23"/>
        <end position="40"/>
    </location>
</feature>
<accession>A0A4R6RK73</accession>
<dbReference type="OrthoDB" id="9778777at2"/>
<evidence type="ECO:0000313" key="3">
    <source>
        <dbReference type="EMBL" id="TDP86953.1"/>
    </source>
</evidence>
<dbReference type="AlphaFoldDB" id="A0A4R6RK73"/>
<gene>
    <name evidence="3" type="ORF">EDD54_0838</name>
</gene>
<dbReference type="EMBL" id="SNXY01000006">
    <property type="protein sequence ID" value="TDP86953.1"/>
    <property type="molecule type" value="Genomic_DNA"/>
</dbReference>
<dbReference type="RefSeq" id="WP_126536299.1">
    <property type="nucleotide sequence ID" value="NZ_BSPM01000008.1"/>
</dbReference>
<comment type="caution">
    <text evidence="3">The sequence shown here is derived from an EMBL/GenBank/DDBJ whole genome shotgun (WGS) entry which is preliminary data.</text>
</comment>
<dbReference type="Pfam" id="PF00174">
    <property type="entry name" value="Oxidored_molyb"/>
    <property type="match status" value="1"/>
</dbReference>
<dbReference type="Proteomes" id="UP000294547">
    <property type="component" value="Unassembled WGS sequence"/>
</dbReference>
<evidence type="ECO:0000259" key="2">
    <source>
        <dbReference type="Pfam" id="PF00174"/>
    </source>
</evidence>
<dbReference type="CDD" id="cd02109">
    <property type="entry name" value="arch_bact_SO_family_Moco"/>
    <property type="match status" value="1"/>
</dbReference>
<evidence type="ECO:0000256" key="1">
    <source>
        <dbReference type="SAM" id="MobiDB-lite"/>
    </source>
</evidence>
<dbReference type="Gene3D" id="3.90.420.10">
    <property type="entry name" value="Oxidoreductase, molybdopterin-binding domain"/>
    <property type="match status" value="1"/>
</dbReference>
<dbReference type="SUPFAM" id="SSF56524">
    <property type="entry name" value="Oxidoreductase molybdopterin-binding domain"/>
    <property type="match status" value="1"/>
</dbReference>
<evidence type="ECO:0000313" key="4">
    <source>
        <dbReference type="Proteomes" id="UP000294547"/>
    </source>
</evidence>
<dbReference type="InterPro" id="IPR000572">
    <property type="entry name" value="OxRdtase_Mopterin-bd_dom"/>
</dbReference>
<name>A0A4R6RK73_9HYPH</name>
<feature type="domain" description="Oxidoreductase molybdopterin-binding" evidence="2">
    <location>
        <begin position="64"/>
        <end position="205"/>
    </location>
</feature>
<dbReference type="PANTHER" id="PTHR43032">
    <property type="entry name" value="PROTEIN-METHIONINE-SULFOXIDE REDUCTASE"/>
    <property type="match status" value="1"/>
</dbReference>
<keyword evidence="4" id="KW-1185">Reference proteome</keyword>
<feature type="region of interest" description="Disordered" evidence="1">
    <location>
        <begin position="1"/>
        <end position="46"/>
    </location>
</feature>
<dbReference type="InterPro" id="IPR036374">
    <property type="entry name" value="OxRdtase_Mopterin-bd_sf"/>
</dbReference>
<dbReference type="PANTHER" id="PTHR43032:SF4">
    <property type="entry name" value="OXIDOREDUCTASE MOLYBDOPTERIN-BINDING DOMAIN-CONTAINING PROTEIN"/>
    <property type="match status" value="1"/>
</dbReference>
<protein>
    <submittedName>
        <fullName evidence="3">DMSO/TMAO reductase YedYZ molybdopterin-dependent catalytic subunit</fullName>
    </submittedName>
</protein>